<protein>
    <submittedName>
        <fullName evidence="1">DUF1934 domain-containing protein</fullName>
    </submittedName>
</protein>
<proteinExistence type="predicted"/>
<dbReference type="InterPro" id="IPR015231">
    <property type="entry name" value="DUF1934"/>
</dbReference>
<reference evidence="1 2" key="1">
    <citation type="submission" date="2024-03" db="EMBL/GenBank/DDBJ databases">
        <title>Human intestinal bacterial collection.</title>
        <authorList>
            <person name="Pauvert C."/>
            <person name="Hitch T.C.A."/>
            <person name="Clavel T."/>
        </authorList>
    </citation>
    <scope>NUCLEOTIDE SEQUENCE [LARGE SCALE GENOMIC DNA]</scope>
    <source>
        <strain evidence="1 2">CLA-SR-H024</strain>
    </source>
</reference>
<dbReference type="EMBL" id="JBBMFN010000089">
    <property type="protein sequence ID" value="MEQ2468273.1"/>
    <property type="molecule type" value="Genomic_DNA"/>
</dbReference>
<dbReference type="SUPFAM" id="SSF50814">
    <property type="entry name" value="Lipocalins"/>
    <property type="match status" value="1"/>
</dbReference>
<dbReference type="Proteomes" id="UP001465426">
    <property type="component" value="Unassembled WGS sequence"/>
</dbReference>
<dbReference type="Gene3D" id="2.40.128.20">
    <property type="match status" value="1"/>
</dbReference>
<evidence type="ECO:0000313" key="2">
    <source>
        <dbReference type="Proteomes" id="UP001465426"/>
    </source>
</evidence>
<gene>
    <name evidence="1" type="ORF">WMO63_21680</name>
</gene>
<dbReference type="Pfam" id="PF09148">
    <property type="entry name" value="DUF1934"/>
    <property type="match status" value="1"/>
</dbReference>
<dbReference type="InterPro" id="IPR012674">
    <property type="entry name" value="Calycin"/>
</dbReference>
<sequence length="149" mass="17187">MSQPSAQQVPVKLQVTTHIYNGKNKESIEWIGFGRYLEKDTNKYIKYEEIIEEGTIKTIIKVTEKEGLILRSGAVKMRLPFLINKQKVGSYESPYGVFQLVTDTKRLELEVQEQTTTGTLDILYDLKMQGSNNGTYHMTISFKEEKEEE</sequence>
<organism evidence="1 2">
    <name type="scientific">Niallia hominis</name>
    <dbReference type="NCBI Taxonomy" id="3133173"/>
    <lineage>
        <taxon>Bacteria</taxon>
        <taxon>Bacillati</taxon>
        <taxon>Bacillota</taxon>
        <taxon>Bacilli</taxon>
        <taxon>Bacillales</taxon>
        <taxon>Bacillaceae</taxon>
        <taxon>Niallia</taxon>
    </lineage>
</organism>
<name>A0ABV1F4F8_9BACI</name>
<evidence type="ECO:0000313" key="1">
    <source>
        <dbReference type="EMBL" id="MEQ2468273.1"/>
    </source>
</evidence>
<keyword evidence="2" id="KW-1185">Reference proteome</keyword>
<dbReference type="RefSeq" id="WP_031538964.1">
    <property type="nucleotide sequence ID" value="NZ_JBBMFN010000089.1"/>
</dbReference>
<comment type="caution">
    <text evidence="1">The sequence shown here is derived from an EMBL/GenBank/DDBJ whole genome shotgun (WGS) entry which is preliminary data.</text>
</comment>
<accession>A0ABV1F4F8</accession>